<name>A0A9D3ZS31_9ROSI</name>
<proteinExistence type="predicted"/>
<reference evidence="1 2" key="1">
    <citation type="journal article" date="2021" name="Plant Biotechnol. J.">
        <title>Multi-omics assisted identification of the key and species-specific regulatory components of drought-tolerant mechanisms in Gossypium stocksii.</title>
        <authorList>
            <person name="Yu D."/>
            <person name="Ke L."/>
            <person name="Zhang D."/>
            <person name="Wu Y."/>
            <person name="Sun Y."/>
            <person name="Mei J."/>
            <person name="Sun J."/>
            <person name="Sun Y."/>
        </authorList>
    </citation>
    <scope>NUCLEOTIDE SEQUENCE [LARGE SCALE GENOMIC DNA]</scope>
    <source>
        <strain evidence="2">cv. E1</strain>
        <tissue evidence="1">Leaf</tissue>
    </source>
</reference>
<organism evidence="1 2">
    <name type="scientific">Gossypium stocksii</name>
    <dbReference type="NCBI Taxonomy" id="47602"/>
    <lineage>
        <taxon>Eukaryota</taxon>
        <taxon>Viridiplantae</taxon>
        <taxon>Streptophyta</taxon>
        <taxon>Embryophyta</taxon>
        <taxon>Tracheophyta</taxon>
        <taxon>Spermatophyta</taxon>
        <taxon>Magnoliopsida</taxon>
        <taxon>eudicotyledons</taxon>
        <taxon>Gunneridae</taxon>
        <taxon>Pentapetalae</taxon>
        <taxon>rosids</taxon>
        <taxon>malvids</taxon>
        <taxon>Malvales</taxon>
        <taxon>Malvaceae</taxon>
        <taxon>Malvoideae</taxon>
        <taxon>Gossypium</taxon>
    </lineage>
</organism>
<dbReference type="EMBL" id="JAIQCV010000009">
    <property type="protein sequence ID" value="KAH1063413.1"/>
    <property type="molecule type" value="Genomic_DNA"/>
</dbReference>
<protein>
    <recommendedName>
        <fullName evidence="3">RNase H type-1 domain-containing protein</fullName>
    </recommendedName>
</protein>
<keyword evidence="2" id="KW-1185">Reference proteome</keyword>
<dbReference type="Proteomes" id="UP000828251">
    <property type="component" value="Unassembled WGS sequence"/>
</dbReference>
<gene>
    <name evidence="1" type="ORF">J1N35_028400</name>
</gene>
<accession>A0A9D3ZS31</accession>
<evidence type="ECO:0000313" key="2">
    <source>
        <dbReference type="Proteomes" id="UP000828251"/>
    </source>
</evidence>
<sequence length="76" mass="8443">MRASSLSLVRDIKGFCACDWHVSFGHVFREANKVTDAMDKVLVDGAFGLQHFNEPFVAVLATMEDDATDAIKQRLV</sequence>
<evidence type="ECO:0000313" key="1">
    <source>
        <dbReference type="EMBL" id="KAH1063413.1"/>
    </source>
</evidence>
<comment type="caution">
    <text evidence="1">The sequence shown here is derived from an EMBL/GenBank/DDBJ whole genome shotgun (WGS) entry which is preliminary data.</text>
</comment>
<evidence type="ECO:0008006" key="3">
    <source>
        <dbReference type="Google" id="ProtNLM"/>
    </source>
</evidence>
<dbReference type="AlphaFoldDB" id="A0A9D3ZS31"/>